<evidence type="ECO:0000313" key="4">
    <source>
        <dbReference type="Proteomes" id="UP000657385"/>
    </source>
</evidence>
<feature type="transmembrane region" description="Helical" evidence="2">
    <location>
        <begin position="241"/>
        <end position="264"/>
    </location>
</feature>
<proteinExistence type="predicted"/>
<feature type="transmembrane region" description="Helical" evidence="2">
    <location>
        <begin position="180"/>
        <end position="202"/>
    </location>
</feature>
<dbReference type="Pfam" id="PF13347">
    <property type="entry name" value="MFS_2"/>
    <property type="match status" value="1"/>
</dbReference>
<organism evidence="3 4">
    <name type="scientific">Streptacidiphilus fuscans</name>
    <dbReference type="NCBI Taxonomy" id="2789292"/>
    <lineage>
        <taxon>Bacteria</taxon>
        <taxon>Bacillati</taxon>
        <taxon>Actinomycetota</taxon>
        <taxon>Actinomycetes</taxon>
        <taxon>Kitasatosporales</taxon>
        <taxon>Streptomycetaceae</taxon>
        <taxon>Streptacidiphilus</taxon>
    </lineage>
</organism>
<dbReference type="EMBL" id="JADPRT010000001">
    <property type="protein sequence ID" value="MBF9067115.1"/>
    <property type="molecule type" value="Genomic_DNA"/>
</dbReference>
<sequence length="476" mass="47349">MTRTPQGGLRYAAGAWVTGTFGTVPGLLLLYYLTDTLAVPAAVAGAVVAVPKLGEVFLHAWVGRRVDATARARPGRRARGRRVWMACAGVGLSAGFALLFAAPTPRGPLSAVWTALFFVVCVGAYSCFQVPYTAALAQVTTGSVQRVRFAAWRTAVYGLAVLACGALAPRIARHGTGQRAGYAVAGVVFGVLVLGAALTAAFSVPADAPAAPADTAVDAGGPVTWRQQVALVRGSVRLRRLLGVQAGQSVATAMMLAGAQYFATYGLHDAAATSVLMCCLVVPLLAAAPVWHAACRRGGAAGGLAVAVCLFGAGALALGAASVVPRAVVYGCVAVCGVGYAGMQTLGVSLLGDLIAAGDPKRPGHDRGTGMGTGGGTAGAWSAVEAAGTAVGPAVFSVLLALTGFVASAAGRSVVQPGAALAAIVCGVSVAPALALVPAVVCAVRLRGPDSGNPDGRERGDQDGDRQVSAGAGAGR</sequence>
<dbReference type="PANTHER" id="PTHR11328:SF24">
    <property type="entry name" value="MAJOR FACILITATOR SUPERFAMILY (MFS) PROFILE DOMAIN-CONTAINING PROTEIN"/>
    <property type="match status" value="1"/>
</dbReference>
<dbReference type="InterPro" id="IPR036259">
    <property type="entry name" value="MFS_trans_sf"/>
</dbReference>
<evidence type="ECO:0000256" key="1">
    <source>
        <dbReference type="SAM" id="MobiDB-lite"/>
    </source>
</evidence>
<feature type="transmembrane region" description="Helical" evidence="2">
    <location>
        <begin position="378"/>
        <end position="407"/>
    </location>
</feature>
<evidence type="ECO:0000313" key="3">
    <source>
        <dbReference type="EMBL" id="MBF9067115.1"/>
    </source>
</evidence>
<feature type="transmembrane region" description="Helical" evidence="2">
    <location>
        <begin position="12"/>
        <end position="33"/>
    </location>
</feature>
<dbReference type="GO" id="GO:0015293">
    <property type="term" value="F:symporter activity"/>
    <property type="evidence" value="ECO:0007669"/>
    <property type="project" value="InterPro"/>
</dbReference>
<feature type="transmembrane region" description="Helical" evidence="2">
    <location>
        <begin position="83"/>
        <end position="102"/>
    </location>
</feature>
<protein>
    <submittedName>
        <fullName evidence="3">MFS transporter</fullName>
    </submittedName>
</protein>
<dbReference type="PANTHER" id="PTHR11328">
    <property type="entry name" value="MAJOR FACILITATOR SUPERFAMILY DOMAIN-CONTAINING PROTEIN"/>
    <property type="match status" value="1"/>
</dbReference>
<reference evidence="3" key="1">
    <citation type="submission" date="2020-11" db="EMBL/GenBank/DDBJ databases">
        <title>Isolation and identification of active actinomycetes.</title>
        <authorList>
            <person name="Yu B."/>
        </authorList>
    </citation>
    <scope>NUCLEOTIDE SEQUENCE</scope>
    <source>
        <strain evidence="3">NEAU-YB345</strain>
    </source>
</reference>
<name>A0A931FCF2_9ACTN</name>
<accession>A0A931FCF2</accession>
<feature type="transmembrane region" description="Helical" evidence="2">
    <location>
        <begin position="149"/>
        <end position="168"/>
    </location>
</feature>
<keyword evidence="4" id="KW-1185">Reference proteome</keyword>
<dbReference type="Proteomes" id="UP000657385">
    <property type="component" value="Unassembled WGS sequence"/>
</dbReference>
<feature type="transmembrane region" description="Helical" evidence="2">
    <location>
        <begin position="419"/>
        <end position="444"/>
    </location>
</feature>
<dbReference type="InterPro" id="IPR039672">
    <property type="entry name" value="MFS_2"/>
</dbReference>
<dbReference type="AlphaFoldDB" id="A0A931FCF2"/>
<feature type="region of interest" description="Disordered" evidence="1">
    <location>
        <begin position="447"/>
        <end position="476"/>
    </location>
</feature>
<feature type="transmembrane region" description="Helical" evidence="2">
    <location>
        <begin position="39"/>
        <end position="62"/>
    </location>
</feature>
<keyword evidence="2" id="KW-0812">Transmembrane</keyword>
<evidence type="ECO:0000256" key="2">
    <source>
        <dbReference type="SAM" id="Phobius"/>
    </source>
</evidence>
<dbReference type="RefSeq" id="WP_196192265.1">
    <property type="nucleotide sequence ID" value="NZ_JADPRT010000001.1"/>
</dbReference>
<dbReference type="Gene3D" id="1.20.1250.20">
    <property type="entry name" value="MFS general substrate transporter like domains"/>
    <property type="match status" value="1"/>
</dbReference>
<keyword evidence="2" id="KW-1133">Transmembrane helix</keyword>
<comment type="caution">
    <text evidence="3">The sequence shown here is derived from an EMBL/GenBank/DDBJ whole genome shotgun (WGS) entry which is preliminary data.</text>
</comment>
<feature type="transmembrane region" description="Helical" evidence="2">
    <location>
        <begin position="270"/>
        <end position="291"/>
    </location>
</feature>
<dbReference type="GO" id="GO:0008643">
    <property type="term" value="P:carbohydrate transport"/>
    <property type="evidence" value="ECO:0007669"/>
    <property type="project" value="InterPro"/>
</dbReference>
<keyword evidence="2" id="KW-0472">Membrane</keyword>
<feature type="compositionally biased region" description="Basic and acidic residues" evidence="1">
    <location>
        <begin position="455"/>
        <end position="466"/>
    </location>
</feature>
<dbReference type="SUPFAM" id="SSF103473">
    <property type="entry name" value="MFS general substrate transporter"/>
    <property type="match status" value="1"/>
</dbReference>
<dbReference type="GO" id="GO:0005886">
    <property type="term" value="C:plasma membrane"/>
    <property type="evidence" value="ECO:0007669"/>
    <property type="project" value="TreeGrafter"/>
</dbReference>
<feature type="transmembrane region" description="Helical" evidence="2">
    <location>
        <begin position="303"/>
        <end position="321"/>
    </location>
</feature>
<gene>
    <name evidence="3" type="ORF">I2501_03545</name>
</gene>
<feature type="transmembrane region" description="Helical" evidence="2">
    <location>
        <begin position="327"/>
        <end position="357"/>
    </location>
</feature>
<feature type="transmembrane region" description="Helical" evidence="2">
    <location>
        <begin position="108"/>
        <end position="128"/>
    </location>
</feature>